<dbReference type="EnsemblPlants" id="AET6Gv20882600.4">
    <property type="protein sequence ID" value="AET6Gv20882600.4"/>
    <property type="gene ID" value="AET6Gv20882600"/>
</dbReference>
<dbReference type="PANTHER" id="PTHR32153">
    <property type="entry name" value="OJ000223_09.16 PROTEIN"/>
    <property type="match status" value="1"/>
</dbReference>
<keyword evidence="2" id="KW-1185">Reference proteome</keyword>
<sequence length="80" mass="9244">YDNWFSSEYPLYFGFVPQLSKLSLIKTGIRSDKTLELSQLLANVPSIGDLRLDFGSEKVPISHLYHTCPFSLYDGYMYQQ</sequence>
<evidence type="ECO:0000313" key="2">
    <source>
        <dbReference type="Proteomes" id="UP000015105"/>
    </source>
</evidence>
<dbReference type="InterPro" id="IPR044997">
    <property type="entry name" value="F-box_plant"/>
</dbReference>
<reference evidence="2" key="1">
    <citation type="journal article" date="2014" name="Science">
        <title>Ancient hybridizations among the ancestral genomes of bread wheat.</title>
        <authorList>
            <consortium name="International Wheat Genome Sequencing Consortium,"/>
            <person name="Marcussen T."/>
            <person name="Sandve S.R."/>
            <person name="Heier L."/>
            <person name="Spannagl M."/>
            <person name="Pfeifer M."/>
            <person name="Jakobsen K.S."/>
            <person name="Wulff B.B."/>
            <person name="Steuernagel B."/>
            <person name="Mayer K.F."/>
            <person name="Olsen O.A."/>
        </authorList>
    </citation>
    <scope>NUCLEOTIDE SEQUENCE [LARGE SCALE GENOMIC DNA]</scope>
    <source>
        <strain evidence="2">cv. AL8/78</strain>
    </source>
</reference>
<evidence type="ECO:0000313" key="1">
    <source>
        <dbReference type="EnsemblPlants" id="AET6Gv20882600.4"/>
    </source>
</evidence>
<reference evidence="2" key="2">
    <citation type="journal article" date="2017" name="Nat. Plants">
        <title>The Aegilops tauschii genome reveals multiple impacts of transposons.</title>
        <authorList>
            <person name="Zhao G."/>
            <person name="Zou C."/>
            <person name="Li K."/>
            <person name="Wang K."/>
            <person name="Li T."/>
            <person name="Gao L."/>
            <person name="Zhang X."/>
            <person name="Wang H."/>
            <person name="Yang Z."/>
            <person name="Liu X."/>
            <person name="Jiang W."/>
            <person name="Mao L."/>
            <person name="Kong X."/>
            <person name="Jiao Y."/>
            <person name="Jia J."/>
        </authorList>
    </citation>
    <scope>NUCLEOTIDE SEQUENCE [LARGE SCALE GENOMIC DNA]</scope>
    <source>
        <strain evidence="2">cv. AL8/78</strain>
    </source>
</reference>
<dbReference type="Proteomes" id="UP000015105">
    <property type="component" value="Chromosome 6D"/>
</dbReference>
<proteinExistence type="predicted"/>
<reference evidence="1" key="3">
    <citation type="journal article" date="2017" name="Nature">
        <title>Genome sequence of the progenitor of the wheat D genome Aegilops tauschii.</title>
        <authorList>
            <person name="Luo M.C."/>
            <person name="Gu Y.Q."/>
            <person name="Puiu D."/>
            <person name="Wang H."/>
            <person name="Twardziok S.O."/>
            <person name="Deal K.R."/>
            <person name="Huo N."/>
            <person name="Zhu T."/>
            <person name="Wang L."/>
            <person name="Wang Y."/>
            <person name="McGuire P.E."/>
            <person name="Liu S."/>
            <person name="Long H."/>
            <person name="Ramasamy R.K."/>
            <person name="Rodriguez J.C."/>
            <person name="Van S.L."/>
            <person name="Yuan L."/>
            <person name="Wang Z."/>
            <person name="Xia Z."/>
            <person name="Xiao L."/>
            <person name="Anderson O.D."/>
            <person name="Ouyang S."/>
            <person name="Liang Y."/>
            <person name="Zimin A.V."/>
            <person name="Pertea G."/>
            <person name="Qi P."/>
            <person name="Bennetzen J.L."/>
            <person name="Dai X."/>
            <person name="Dawson M.W."/>
            <person name="Muller H.G."/>
            <person name="Kugler K."/>
            <person name="Rivarola-Duarte L."/>
            <person name="Spannagl M."/>
            <person name="Mayer K.F.X."/>
            <person name="Lu F.H."/>
            <person name="Bevan M.W."/>
            <person name="Leroy P."/>
            <person name="Li P."/>
            <person name="You F.M."/>
            <person name="Sun Q."/>
            <person name="Liu Z."/>
            <person name="Lyons E."/>
            <person name="Wicker T."/>
            <person name="Salzberg S.L."/>
            <person name="Devos K.M."/>
            <person name="Dvorak J."/>
        </authorList>
    </citation>
    <scope>NUCLEOTIDE SEQUENCE [LARGE SCALE GENOMIC DNA]</scope>
    <source>
        <strain evidence="1">cv. AL8/78</strain>
    </source>
</reference>
<accession>A0A453PWF4</accession>
<reference evidence="1" key="4">
    <citation type="submission" date="2019-03" db="UniProtKB">
        <authorList>
            <consortium name="EnsemblPlants"/>
        </authorList>
    </citation>
    <scope>IDENTIFICATION</scope>
</reference>
<dbReference type="AlphaFoldDB" id="A0A453PWF4"/>
<organism evidence="1 2">
    <name type="scientific">Aegilops tauschii subsp. strangulata</name>
    <name type="common">Goatgrass</name>
    <dbReference type="NCBI Taxonomy" id="200361"/>
    <lineage>
        <taxon>Eukaryota</taxon>
        <taxon>Viridiplantae</taxon>
        <taxon>Streptophyta</taxon>
        <taxon>Embryophyta</taxon>
        <taxon>Tracheophyta</taxon>
        <taxon>Spermatophyta</taxon>
        <taxon>Magnoliopsida</taxon>
        <taxon>Liliopsida</taxon>
        <taxon>Poales</taxon>
        <taxon>Poaceae</taxon>
        <taxon>BOP clade</taxon>
        <taxon>Pooideae</taxon>
        <taxon>Triticodae</taxon>
        <taxon>Triticeae</taxon>
        <taxon>Triticinae</taxon>
        <taxon>Aegilops</taxon>
    </lineage>
</organism>
<dbReference type="Gramene" id="AET6Gv20882600.4">
    <property type="protein sequence ID" value="AET6Gv20882600.4"/>
    <property type="gene ID" value="AET6Gv20882600"/>
</dbReference>
<protein>
    <submittedName>
        <fullName evidence="1">Uncharacterized protein</fullName>
    </submittedName>
</protein>
<reference evidence="1" key="5">
    <citation type="journal article" date="2021" name="G3 (Bethesda)">
        <title>Aegilops tauschii genome assembly Aet v5.0 features greater sequence contiguity and improved annotation.</title>
        <authorList>
            <person name="Wang L."/>
            <person name="Zhu T."/>
            <person name="Rodriguez J.C."/>
            <person name="Deal K.R."/>
            <person name="Dubcovsky J."/>
            <person name="McGuire P.E."/>
            <person name="Lux T."/>
            <person name="Spannagl M."/>
            <person name="Mayer K.F.X."/>
            <person name="Baldrich P."/>
            <person name="Meyers B.C."/>
            <person name="Huo N."/>
            <person name="Gu Y.Q."/>
            <person name="Zhou H."/>
            <person name="Devos K.M."/>
            <person name="Bennetzen J.L."/>
            <person name="Unver T."/>
            <person name="Budak H."/>
            <person name="Gulick P.J."/>
            <person name="Galiba G."/>
            <person name="Kalapos B."/>
            <person name="Nelson D.R."/>
            <person name="Li P."/>
            <person name="You F.M."/>
            <person name="Luo M.C."/>
            <person name="Dvorak J."/>
        </authorList>
    </citation>
    <scope>NUCLEOTIDE SEQUENCE [LARGE SCALE GENOMIC DNA]</scope>
    <source>
        <strain evidence="1">cv. AL8/78</strain>
    </source>
</reference>
<name>A0A453PWF4_AEGTS</name>